<evidence type="ECO:0000256" key="9">
    <source>
        <dbReference type="ARBA" id="ARBA00022692"/>
    </source>
</evidence>
<protein>
    <recommendedName>
        <fullName evidence="6 16">Phosphatidate cytidylyltransferase</fullName>
        <ecNumber evidence="6 16">2.7.7.41</ecNumber>
    </recommendedName>
</protein>
<keyword evidence="8 16" id="KW-0808">Transferase</keyword>
<dbReference type="InterPro" id="IPR016720">
    <property type="entry name" value="PC_Trfase_euk"/>
</dbReference>
<evidence type="ECO:0000256" key="13">
    <source>
        <dbReference type="ARBA" id="ARBA00023136"/>
    </source>
</evidence>
<evidence type="ECO:0000256" key="8">
    <source>
        <dbReference type="ARBA" id="ARBA00022679"/>
    </source>
</evidence>
<keyword evidence="12 16" id="KW-0443">Lipid metabolism</keyword>
<keyword evidence="9 16" id="KW-0812">Transmembrane</keyword>
<feature type="transmembrane region" description="Helical" evidence="16">
    <location>
        <begin position="146"/>
        <end position="165"/>
    </location>
</feature>
<dbReference type="EMBL" id="JAKMXF010000365">
    <property type="protein sequence ID" value="KAI6645865.1"/>
    <property type="molecule type" value="Genomic_DNA"/>
</dbReference>
<reference evidence="17 18" key="1">
    <citation type="journal article" date="2023" name="BMC Biol.">
        <title>The compact genome of the sponge Oopsacas minuta (Hexactinellida) is lacking key metazoan core genes.</title>
        <authorList>
            <person name="Santini S."/>
            <person name="Schenkelaars Q."/>
            <person name="Jourda C."/>
            <person name="Duchesne M."/>
            <person name="Belahbib H."/>
            <person name="Rocher C."/>
            <person name="Selva M."/>
            <person name="Riesgo A."/>
            <person name="Vervoort M."/>
            <person name="Leys S.P."/>
            <person name="Kodjabachian L."/>
            <person name="Le Bivic A."/>
            <person name="Borchiellini C."/>
            <person name="Claverie J.M."/>
            <person name="Renard E."/>
        </authorList>
    </citation>
    <scope>NUCLEOTIDE SEQUENCE [LARGE SCALE GENOMIC DNA]</scope>
    <source>
        <strain evidence="17">SPO-2</strain>
    </source>
</reference>
<feature type="transmembrane region" description="Helical" evidence="16">
    <location>
        <begin position="177"/>
        <end position="196"/>
    </location>
</feature>
<keyword evidence="10 16" id="KW-0548">Nucleotidyltransferase</keyword>
<evidence type="ECO:0000256" key="15">
    <source>
        <dbReference type="ARBA" id="ARBA00023264"/>
    </source>
</evidence>
<keyword evidence="13 16" id="KW-0472">Membrane</keyword>
<dbReference type="Pfam" id="PF01148">
    <property type="entry name" value="CTP_transf_1"/>
    <property type="match status" value="1"/>
</dbReference>
<evidence type="ECO:0000256" key="7">
    <source>
        <dbReference type="ARBA" id="ARBA00022516"/>
    </source>
</evidence>
<evidence type="ECO:0000256" key="6">
    <source>
        <dbReference type="ARBA" id="ARBA00012487"/>
    </source>
</evidence>
<dbReference type="GO" id="GO:0016024">
    <property type="term" value="P:CDP-diacylglycerol biosynthetic process"/>
    <property type="evidence" value="ECO:0007669"/>
    <property type="project" value="UniProtKB-UniRule"/>
</dbReference>
<evidence type="ECO:0000256" key="4">
    <source>
        <dbReference type="ARBA" id="ARBA00005189"/>
    </source>
</evidence>
<keyword evidence="14 16" id="KW-0594">Phospholipid biosynthesis</keyword>
<dbReference type="PIRSF" id="PIRSF018269">
    <property type="entry name" value="PC_trans_euk"/>
    <property type="match status" value="1"/>
</dbReference>
<dbReference type="AlphaFoldDB" id="A0AAV7JB18"/>
<evidence type="ECO:0000256" key="14">
    <source>
        <dbReference type="ARBA" id="ARBA00023209"/>
    </source>
</evidence>
<evidence type="ECO:0000256" key="1">
    <source>
        <dbReference type="ARBA" id="ARBA00001698"/>
    </source>
</evidence>
<organism evidence="17 18">
    <name type="scientific">Oopsacas minuta</name>
    <dbReference type="NCBI Taxonomy" id="111878"/>
    <lineage>
        <taxon>Eukaryota</taxon>
        <taxon>Metazoa</taxon>
        <taxon>Porifera</taxon>
        <taxon>Hexactinellida</taxon>
        <taxon>Hexasterophora</taxon>
        <taxon>Lyssacinosida</taxon>
        <taxon>Leucopsacidae</taxon>
        <taxon>Oopsacas</taxon>
    </lineage>
</organism>
<comment type="catalytic activity">
    <reaction evidence="1 16">
        <text>a 1,2-diacyl-sn-glycero-3-phosphate + CTP + H(+) = a CDP-1,2-diacyl-sn-glycerol + diphosphate</text>
        <dbReference type="Rhea" id="RHEA:16229"/>
        <dbReference type="ChEBI" id="CHEBI:15378"/>
        <dbReference type="ChEBI" id="CHEBI:33019"/>
        <dbReference type="ChEBI" id="CHEBI:37563"/>
        <dbReference type="ChEBI" id="CHEBI:58332"/>
        <dbReference type="ChEBI" id="CHEBI:58608"/>
        <dbReference type="EC" id="2.7.7.41"/>
    </reaction>
</comment>
<proteinExistence type="inferred from homology"/>
<evidence type="ECO:0000313" key="18">
    <source>
        <dbReference type="Proteomes" id="UP001165289"/>
    </source>
</evidence>
<dbReference type="GO" id="GO:0004605">
    <property type="term" value="F:phosphatidate cytidylyltransferase activity"/>
    <property type="evidence" value="ECO:0007669"/>
    <property type="project" value="UniProtKB-UniRule"/>
</dbReference>
<comment type="pathway">
    <text evidence="3 16">Phospholipid metabolism; CDP-diacylglycerol biosynthesis; CDP-diacylglycerol from sn-glycerol 3-phosphate: step 3/3.</text>
</comment>
<dbReference type="GO" id="GO:0005789">
    <property type="term" value="C:endoplasmic reticulum membrane"/>
    <property type="evidence" value="ECO:0007669"/>
    <property type="project" value="TreeGrafter"/>
</dbReference>
<comment type="similarity">
    <text evidence="5 16">Belongs to the CDS family.</text>
</comment>
<keyword evidence="15 16" id="KW-1208">Phospholipid metabolism</keyword>
<feature type="transmembrane region" description="Helical" evidence="16">
    <location>
        <begin position="312"/>
        <end position="332"/>
    </location>
</feature>
<feature type="transmembrane region" description="Helical" evidence="16">
    <location>
        <begin position="46"/>
        <end position="78"/>
    </location>
</feature>
<keyword evidence="18" id="KW-1185">Reference proteome</keyword>
<dbReference type="EC" id="2.7.7.41" evidence="6 16"/>
<feature type="transmembrane region" description="Helical" evidence="16">
    <location>
        <begin position="240"/>
        <end position="263"/>
    </location>
</feature>
<sequence length="413" mass="47512">MEVRNRNLLAKAEPDTVVTNNVQSEKDGKSGISRMWDSLAPKWKNWWVRAVFAFTMIAIFVLTIQLGPFGLSLLVFLVQLKAIQEIVSISYQKYIQQNLPQNLPLFRSLNWYFVFVVSYYSYGLTIQHLFDEFDDRSHINQLFKSYHLFISFFLYMVGFIVFVLTLKKGFYKIQFKLYGWAHLAIMLFMTLGHFILQSVVSSIYWFILPICTVICNDIFAYIFGFFLGRTPLISLSPKKTWEGFIGGMVVTILFVFFFSAYLAQFPTMVCPISSQVSAFPYTLNCTPSDVFTPTYYTLSQLDTGVYLYPCQLHALVFAVFGSLIAPFGGFFASGFKRAFKLKDFDDLIPGHGGVIDRFDCQFLMASFVYVYMITFLPQTDLEKLTRMLLDLPTEDQLLIHSRLSSNLNSLGLL</sequence>
<feature type="transmembrane region" description="Helical" evidence="16">
    <location>
        <begin position="202"/>
        <end position="228"/>
    </location>
</feature>
<comment type="caution">
    <text evidence="17">The sequence shown here is derived from an EMBL/GenBank/DDBJ whole genome shotgun (WGS) entry which is preliminary data.</text>
</comment>
<evidence type="ECO:0000256" key="11">
    <source>
        <dbReference type="ARBA" id="ARBA00022989"/>
    </source>
</evidence>
<evidence type="ECO:0000256" key="10">
    <source>
        <dbReference type="ARBA" id="ARBA00022695"/>
    </source>
</evidence>
<evidence type="ECO:0000256" key="16">
    <source>
        <dbReference type="PIRNR" id="PIRNR018269"/>
    </source>
</evidence>
<accession>A0AAV7JB18</accession>
<evidence type="ECO:0000256" key="12">
    <source>
        <dbReference type="ARBA" id="ARBA00023098"/>
    </source>
</evidence>
<name>A0AAV7JB18_9METZ</name>
<comment type="subcellular location">
    <subcellularLocation>
        <location evidence="2">Membrane</location>
        <topology evidence="2">Multi-pass membrane protein</topology>
    </subcellularLocation>
</comment>
<keyword evidence="11 16" id="KW-1133">Transmembrane helix</keyword>
<evidence type="ECO:0000256" key="5">
    <source>
        <dbReference type="ARBA" id="ARBA00010185"/>
    </source>
</evidence>
<gene>
    <name evidence="17" type="ORF">LOD99_13124</name>
</gene>
<keyword evidence="7 16" id="KW-0444">Lipid biosynthesis</keyword>
<dbReference type="PANTHER" id="PTHR13773">
    <property type="entry name" value="PHOSPHATIDATE CYTIDYLYLTRANSFERASE"/>
    <property type="match status" value="1"/>
</dbReference>
<comment type="pathway">
    <text evidence="4">Lipid metabolism.</text>
</comment>
<evidence type="ECO:0000313" key="17">
    <source>
        <dbReference type="EMBL" id="KAI6645865.1"/>
    </source>
</evidence>
<evidence type="ECO:0000256" key="3">
    <source>
        <dbReference type="ARBA" id="ARBA00005119"/>
    </source>
</evidence>
<evidence type="ECO:0000256" key="2">
    <source>
        <dbReference type="ARBA" id="ARBA00004141"/>
    </source>
</evidence>
<dbReference type="PANTHER" id="PTHR13773:SF8">
    <property type="entry name" value="PHOSPHATIDATE CYTIDYLYLTRANSFERASE, PHOTORECEPTOR-SPECIFIC"/>
    <property type="match status" value="1"/>
</dbReference>
<feature type="transmembrane region" description="Helical" evidence="16">
    <location>
        <begin position="109"/>
        <end position="126"/>
    </location>
</feature>
<dbReference type="Proteomes" id="UP001165289">
    <property type="component" value="Unassembled WGS sequence"/>
</dbReference>